<feature type="region of interest" description="Disordered" evidence="1">
    <location>
        <begin position="173"/>
        <end position="213"/>
    </location>
</feature>
<reference evidence="5" key="1">
    <citation type="submission" date="2015-04" db="EMBL/GenBank/DDBJ databases">
        <title>Genome sequencing of pathogens of bean.</title>
        <authorList>
            <person name="Harrison J.W."/>
            <person name="Aritua V."/>
            <person name="Sapp M."/>
            <person name="Smith J."/>
            <person name="Studholme D.J."/>
        </authorList>
    </citation>
    <scope>NUCLEOTIDE SEQUENCE [LARGE SCALE GENOMIC DNA]</scope>
    <source>
        <strain evidence="5">NCPPB 1138</strain>
    </source>
</reference>
<evidence type="ECO:0000313" key="5">
    <source>
        <dbReference type="Proteomes" id="UP000031180"/>
    </source>
</evidence>
<evidence type="ECO:0000259" key="3">
    <source>
        <dbReference type="Pfam" id="PF20410"/>
    </source>
</evidence>
<feature type="region of interest" description="Disordered" evidence="1">
    <location>
        <begin position="67"/>
        <end position="93"/>
    </location>
</feature>
<keyword evidence="4" id="KW-0645">Protease</keyword>
<dbReference type="InterPro" id="IPR036365">
    <property type="entry name" value="PGBD-like_sf"/>
</dbReference>
<feature type="compositionally biased region" description="Low complexity" evidence="1">
    <location>
        <begin position="192"/>
        <end position="213"/>
    </location>
</feature>
<evidence type="ECO:0000259" key="2">
    <source>
        <dbReference type="Pfam" id="PF01471"/>
    </source>
</evidence>
<dbReference type="Gene3D" id="1.10.101.10">
    <property type="entry name" value="PGBD-like superfamily/PGBD"/>
    <property type="match status" value="1"/>
</dbReference>
<dbReference type="Pfam" id="PF20410">
    <property type="entry name" value="X-Tfes_XVIPCD"/>
    <property type="match status" value="1"/>
</dbReference>
<dbReference type="InterPro" id="IPR002477">
    <property type="entry name" value="Peptidoglycan-bd-like"/>
</dbReference>
<name>A0AB34QDL6_XANCH</name>
<dbReference type="InterPro" id="IPR046519">
    <property type="entry name" value="X-Tfes_XVIPCD"/>
</dbReference>
<feature type="domain" description="X-Tfes XVIPCD" evidence="3">
    <location>
        <begin position="90"/>
        <end position="187"/>
    </location>
</feature>
<organism evidence="4 5">
    <name type="scientific">Xanthomonas campestris pv. phaseoli</name>
    <dbReference type="NCBI Taxonomy" id="317013"/>
    <lineage>
        <taxon>Bacteria</taxon>
        <taxon>Pseudomonadati</taxon>
        <taxon>Pseudomonadota</taxon>
        <taxon>Gammaproteobacteria</taxon>
        <taxon>Lysobacterales</taxon>
        <taxon>Lysobacteraceae</taxon>
        <taxon>Xanthomonas</taxon>
    </lineage>
</organism>
<sequence length="213" mass="22937">MKQLQGQLAQLDAVGRDGKPLHADGDFGANTKYAVEQFQHAHGLHVDGVVGQKTRAALGQALSQYSNKHMEQTASPSSQALSSSGPLLSDPRHPDNGMFVGTVGKLEALGERGGFANRKELEQAAGQIVFESKVSGLQRIDHVVPNKSGDGFFAVQGEMTDPAMRRVFVDRDQAQGHSLEQSSRQVAEENQRQTAQMQSQVQTQQAASPAMSM</sequence>
<feature type="domain" description="Peptidoglycan binding-like" evidence="2">
    <location>
        <begin position="2"/>
        <end position="58"/>
    </location>
</feature>
<keyword evidence="4" id="KW-0121">Carboxypeptidase</keyword>
<dbReference type="AlphaFoldDB" id="A0AB34QDL6"/>
<dbReference type="SUPFAM" id="SSF47090">
    <property type="entry name" value="PGBD-like"/>
    <property type="match status" value="1"/>
</dbReference>
<protein>
    <submittedName>
        <fullName evidence="4">Carboxypeptidase</fullName>
    </submittedName>
</protein>
<dbReference type="Proteomes" id="UP000031180">
    <property type="component" value="Unassembled WGS sequence"/>
</dbReference>
<dbReference type="Pfam" id="PF01471">
    <property type="entry name" value="PG_binding_1"/>
    <property type="match status" value="1"/>
</dbReference>
<feature type="compositionally biased region" description="Low complexity" evidence="1">
    <location>
        <begin position="74"/>
        <end position="89"/>
    </location>
</feature>
<keyword evidence="4" id="KW-0378">Hydrolase</keyword>
<proteinExistence type="predicted"/>
<feature type="compositionally biased region" description="Polar residues" evidence="1">
    <location>
        <begin position="175"/>
        <end position="185"/>
    </location>
</feature>
<evidence type="ECO:0000256" key="1">
    <source>
        <dbReference type="SAM" id="MobiDB-lite"/>
    </source>
</evidence>
<dbReference type="EMBL" id="JWTI02000034">
    <property type="protein sequence ID" value="KHS34388.1"/>
    <property type="molecule type" value="Genomic_DNA"/>
</dbReference>
<accession>A0AB34QDL6</accession>
<evidence type="ECO:0000313" key="4">
    <source>
        <dbReference type="EMBL" id="KHS34388.1"/>
    </source>
</evidence>
<dbReference type="InterPro" id="IPR036366">
    <property type="entry name" value="PGBDSf"/>
</dbReference>
<gene>
    <name evidence="4" type="ORF">RN20_19115</name>
</gene>
<dbReference type="GO" id="GO:0004180">
    <property type="term" value="F:carboxypeptidase activity"/>
    <property type="evidence" value="ECO:0007669"/>
    <property type="project" value="UniProtKB-KW"/>
</dbReference>
<comment type="caution">
    <text evidence="4">The sequence shown here is derived from an EMBL/GenBank/DDBJ whole genome shotgun (WGS) entry which is preliminary data.</text>
</comment>